<dbReference type="AlphaFoldDB" id="A0A8G0ZXN3"/>
<keyword evidence="2" id="KW-1185">Reference proteome</keyword>
<dbReference type="RefSeq" id="WP_220662170.1">
    <property type="nucleotide sequence ID" value="NZ_CP069370.1"/>
</dbReference>
<dbReference type="Gene3D" id="1.10.3700.10">
    <property type="entry name" value="AGR C 984p-like"/>
    <property type="match status" value="1"/>
</dbReference>
<dbReference type="Proteomes" id="UP000826300">
    <property type="component" value="Chromosome"/>
</dbReference>
<name>A0A8G0ZXN3_9RHOB</name>
<dbReference type="InterPro" id="IPR010626">
    <property type="entry name" value="DUF1217"/>
</dbReference>
<gene>
    <name evidence="1" type="ORF">JO391_20100</name>
</gene>
<dbReference type="Pfam" id="PF06748">
    <property type="entry name" value="DUF1217"/>
    <property type="match status" value="1"/>
</dbReference>
<dbReference type="KEGG" id="nsm:JO391_20100"/>
<proteinExistence type="predicted"/>
<protein>
    <submittedName>
        <fullName evidence="1">DUF1217 domain-containing protein</fullName>
    </submittedName>
</protein>
<evidence type="ECO:0000313" key="2">
    <source>
        <dbReference type="Proteomes" id="UP000826300"/>
    </source>
</evidence>
<dbReference type="InterPro" id="IPR023157">
    <property type="entry name" value="AGR-C-984p-like_sf"/>
</dbReference>
<reference evidence="1" key="1">
    <citation type="submission" date="2021-02" db="EMBL/GenBank/DDBJ databases">
        <title>Rhodobacter shimadae sp. nov., an aerobic anoxygenic phototrophic bacterium isolated from a hot spring.</title>
        <authorList>
            <person name="Muramatsu S."/>
            <person name="Haruta S."/>
            <person name="Hirose S."/>
            <person name="Hanada S."/>
        </authorList>
    </citation>
    <scope>NUCLEOTIDE SEQUENCE</scope>
    <source>
        <strain evidence="1">N10</strain>
    </source>
</reference>
<organism evidence="1 2">
    <name type="scientific">Neotabrizicola shimadae</name>
    <dbReference type="NCBI Taxonomy" id="2807096"/>
    <lineage>
        <taxon>Bacteria</taxon>
        <taxon>Pseudomonadati</taxon>
        <taxon>Pseudomonadota</taxon>
        <taxon>Alphaproteobacteria</taxon>
        <taxon>Rhodobacterales</taxon>
        <taxon>Paracoccaceae</taxon>
        <taxon>Neotabrizicola</taxon>
    </lineage>
</organism>
<dbReference type="SUPFAM" id="SSF158837">
    <property type="entry name" value="AGR C 984p-like"/>
    <property type="match status" value="1"/>
</dbReference>
<evidence type="ECO:0000313" key="1">
    <source>
        <dbReference type="EMBL" id="QYZ69954.1"/>
    </source>
</evidence>
<sequence length="273" mass="30105">MSFSALLPSTGYSGWVYLQRTADSQMSRLSADAAFRREEAHFREKIAGIDTAEELVADRQLLKVALGAFGLGADLPNVYFIRKVLEDGTLSVDALSTKLADKTYASLSSEFGFGDFATPRTKLSDFADGLIEKYRARRFEEAVGEQDESLRLALNADRELTALAKKSNSVDSKWYAILGNTALRKVFETAFSLPTSFGSIDLDQQLSVMKQKAEDLLGSEDPASLADESSREALIRRFLVMDETASLRQAQSQSGAVQLLSQTVSFLRDLRDN</sequence>
<accession>A0A8G0ZXN3</accession>
<dbReference type="EMBL" id="CP069370">
    <property type="protein sequence ID" value="QYZ69954.1"/>
    <property type="molecule type" value="Genomic_DNA"/>
</dbReference>